<protein>
    <submittedName>
        <fullName evidence="7">Kinase-like domain-containing protein</fullName>
    </submittedName>
</protein>
<sequence>MSGESPAPSGPEYLVEGLSVDRLEAQFISDQVSIIDFGESNEMHSPPKDLEITASFRSPELLFDNTIGVGCDLWALACTIYEVRARSPLFENFMDEDDEVIMQMVPLLGKLPEPWWGSWKARVNPDTGKPYMLISTLEELLSGSSSSGDDPEGKKNEAGGFVVQIEESKVVGNLLRGILKYDPKERLSVEAVLEHSWFKR</sequence>
<keyword evidence="8" id="KW-1185">Reference proteome</keyword>
<name>A0A9P7YK06_9HELO</name>
<evidence type="ECO:0000259" key="6">
    <source>
        <dbReference type="PROSITE" id="PS50011"/>
    </source>
</evidence>
<dbReference type="InterPro" id="IPR011009">
    <property type="entry name" value="Kinase-like_dom_sf"/>
</dbReference>
<keyword evidence="5" id="KW-0067">ATP-binding</keyword>
<dbReference type="EMBL" id="MU251445">
    <property type="protein sequence ID" value="KAG9234996.1"/>
    <property type="molecule type" value="Genomic_DNA"/>
</dbReference>
<dbReference type="PANTHER" id="PTHR45646:SF11">
    <property type="entry name" value="SERINE_THREONINE-PROTEIN KINASE DOA"/>
    <property type="match status" value="1"/>
</dbReference>
<proteinExistence type="predicted"/>
<keyword evidence="3" id="KW-0547">Nucleotide-binding</keyword>
<evidence type="ECO:0000313" key="7">
    <source>
        <dbReference type="EMBL" id="KAG9234996.1"/>
    </source>
</evidence>
<gene>
    <name evidence="7" type="ORF">BJ875DRAFT_460257</name>
</gene>
<dbReference type="GO" id="GO:0005524">
    <property type="term" value="F:ATP binding"/>
    <property type="evidence" value="ECO:0007669"/>
    <property type="project" value="UniProtKB-KW"/>
</dbReference>
<keyword evidence="1" id="KW-0723">Serine/threonine-protein kinase</keyword>
<dbReference type="PANTHER" id="PTHR45646">
    <property type="entry name" value="SERINE/THREONINE-PROTEIN KINASE DOA-RELATED"/>
    <property type="match status" value="1"/>
</dbReference>
<dbReference type="GO" id="GO:0005634">
    <property type="term" value="C:nucleus"/>
    <property type="evidence" value="ECO:0007669"/>
    <property type="project" value="TreeGrafter"/>
</dbReference>
<dbReference type="SMART" id="SM00220">
    <property type="entry name" value="S_TKc"/>
    <property type="match status" value="1"/>
</dbReference>
<evidence type="ECO:0000256" key="4">
    <source>
        <dbReference type="ARBA" id="ARBA00022777"/>
    </source>
</evidence>
<evidence type="ECO:0000313" key="8">
    <source>
        <dbReference type="Proteomes" id="UP000824998"/>
    </source>
</evidence>
<feature type="domain" description="Protein kinase" evidence="6">
    <location>
        <begin position="1"/>
        <end position="198"/>
    </location>
</feature>
<evidence type="ECO:0000256" key="2">
    <source>
        <dbReference type="ARBA" id="ARBA00022679"/>
    </source>
</evidence>
<dbReference type="GO" id="GO:0004674">
    <property type="term" value="F:protein serine/threonine kinase activity"/>
    <property type="evidence" value="ECO:0007669"/>
    <property type="project" value="UniProtKB-KW"/>
</dbReference>
<dbReference type="InterPro" id="IPR000719">
    <property type="entry name" value="Prot_kinase_dom"/>
</dbReference>
<keyword evidence="2" id="KW-0808">Transferase</keyword>
<dbReference type="SUPFAM" id="SSF56112">
    <property type="entry name" value="Protein kinase-like (PK-like)"/>
    <property type="match status" value="1"/>
</dbReference>
<organism evidence="7 8">
    <name type="scientific">Amylocarpus encephaloides</name>
    <dbReference type="NCBI Taxonomy" id="45428"/>
    <lineage>
        <taxon>Eukaryota</taxon>
        <taxon>Fungi</taxon>
        <taxon>Dikarya</taxon>
        <taxon>Ascomycota</taxon>
        <taxon>Pezizomycotina</taxon>
        <taxon>Leotiomycetes</taxon>
        <taxon>Helotiales</taxon>
        <taxon>Helotiales incertae sedis</taxon>
        <taxon>Amylocarpus</taxon>
    </lineage>
</organism>
<keyword evidence="4 7" id="KW-0418">Kinase</keyword>
<dbReference type="AlphaFoldDB" id="A0A9P7YK06"/>
<dbReference type="Pfam" id="PF00069">
    <property type="entry name" value="Pkinase"/>
    <property type="match status" value="1"/>
</dbReference>
<reference evidence="7" key="1">
    <citation type="journal article" date="2021" name="IMA Fungus">
        <title>Genomic characterization of three marine fungi, including Emericellopsis atlantica sp. nov. with signatures of a generalist lifestyle and marine biomass degradation.</title>
        <authorList>
            <person name="Hagestad O.C."/>
            <person name="Hou L."/>
            <person name="Andersen J.H."/>
            <person name="Hansen E.H."/>
            <person name="Altermark B."/>
            <person name="Li C."/>
            <person name="Kuhnert E."/>
            <person name="Cox R.J."/>
            <person name="Crous P.W."/>
            <person name="Spatafora J.W."/>
            <person name="Lail K."/>
            <person name="Amirebrahimi M."/>
            <person name="Lipzen A."/>
            <person name="Pangilinan J."/>
            <person name="Andreopoulos W."/>
            <person name="Hayes R.D."/>
            <person name="Ng V."/>
            <person name="Grigoriev I.V."/>
            <person name="Jackson S.A."/>
            <person name="Sutton T.D.S."/>
            <person name="Dobson A.D.W."/>
            <person name="Rama T."/>
        </authorList>
    </citation>
    <scope>NUCLEOTIDE SEQUENCE</scope>
    <source>
        <strain evidence="7">TRa018bII</strain>
    </source>
</reference>
<dbReference type="InterPro" id="IPR051175">
    <property type="entry name" value="CLK_kinases"/>
</dbReference>
<dbReference type="PROSITE" id="PS50011">
    <property type="entry name" value="PROTEIN_KINASE_DOM"/>
    <property type="match status" value="1"/>
</dbReference>
<comment type="caution">
    <text evidence="7">The sequence shown here is derived from an EMBL/GenBank/DDBJ whole genome shotgun (WGS) entry which is preliminary data.</text>
</comment>
<dbReference type="Gene3D" id="1.10.510.10">
    <property type="entry name" value="Transferase(Phosphotransferase) domain 1"/>
    <property type="match status" value="1"/>
</dbReference>
<evidence type="ECO:0000256" key="3">
    <source>
        <dbReference type="ARBA" id="ARBA00022741"/>
    </source>
</evidence>
<evidence type="ECO:0000256" key="5">
    <source>
        <dbReference type="ARBA" id="ARBA00022840"/>
    </source>
</evidence>
<evidence type="ECO:0000256" key="1">
    <source>
        <dbReference type="ARBA" id="ARBA00022527"/>
    </source>
</evidence>
<accession>A0A9P7YK06</accession>
<dbReference type="GO" id="GO:0043484">
    <property type="term" value="P:regulation of RNA splicing"/>
    <property type="evidence" value="ECO:0007669"/>
    <property type="project" value="TreeGrafter"/>
</dbReference>
<dbReference type="OrthoDB" id="5979581at2759"/>
<dbReference type="Proteomes" id="UP000824998">
    <property type="component" value="Unassembled WGS sequence"/>
</dbReference>